<reference evidence="8" key="2">
    <citation type="submission" date="2023-02" db="EMBL/GenBank/DDBJ databases">
        <authorList>
            <person name="Swenson N.G."/>
            <person name="Wegrzyn J.L."/>
            <person name="Mcevoy S.L."/>
        </authorList>
    </citation>
    <scope>NUCLEOTIDE SEQUENCE</scope>
    <source>
        <strain evidence="8">91603</strain>
        <tissue evidence="8">Leaf</tissue>
    </source>
</reference>
<gene>
    <name evidence="8" type="ORF">LWI28_019374</name>
</gene>
<comment type="caution">
    <text evidence="8">The sequence shown here is derived from an EMBL/GenBank/DDBJ whole genome shotgun (WGS) entry which is preliminary data.</text>
</comment>
<dbReference type="Proteomes" id="UP001064489">
    <property type="component" value="Chromosome 6"/>
</dbReference>
<dbReference type="AlphaFoldDB" id="A0AAD5JAZ0"/>
<evidence type="ECO:0000256" key="1">
    <source>
        <dbReference type="ARBA" id="ARBA00000900"/>
    </source>
</evidence>
<accession>A0AAD5JAZ0</accession>
<keyword evidence="4 6" id="KW-0863">Zinc-finger</keyword>
<dbReference type="InterPro" id="IPR001841">
    <property type="entry name" value="Znf_RING"/>
</dbReference>
<reference evidence="8" key="1">
    <citation type="journal article" date="2022" name="Plant J.">
        <title>Strategies of tolerance reflected in two North American maple genomes.</title>
        <authorList>
            <person name="McEvoy S.L."/>
            <person name="Sezen U.U."/>
            <person name="Trouern-Trend A."/>
            <person name="McMahon S.M."/>
            <person name="Schaberg P.G."/>
            <person name="Yang J."/>
            <person name="Wegrzyn J.L."/>
            <person name="Swenson N.G."/>
        </authorList>
    </citation>
    <scope>NUCLEOTIDE SEQUENCE</scope>
    <source>
        <strain evidence="8">91603</strain>
    </source>
</reference>
<protein>
    <recommendedName>
        <fullName evidence="2">RING-type E3 ubiquitin transferase</fullName>
        <ecNumber evidence="2">2.3.2.27</ecNumber>
    </recommendedName>
</protein>
<proteinExistence type="predicted"/>
<evidence type="ECO:0000256" key="3">
    <source>
        <dbReference type="ARBA" id="ARBA00022723"/>
    </source>
</evidence>
<dbReference type="GO" id="GO:0061630">
    <property type="term" value="F:ubiquitin protein ligase activity"/>
    <property type="evidence" value="ECO:0007669"/>
    <property type="project" value="UniProtKB-EC"/>
</dbReference>
<keyword evidence="3" id="KW-0479">Metal-binding</keyword>
<dbReference type="Pfam" id="PF13639">
    <property type="entry name" value="zf-RING_2"/>
    <property type="match status" value="1"/>
</dbReference>
<feature type="domain" description="RING-type" evidence="7">
    <location>
        <begin position="63"/>
        <end position="104"/>
    </location>
</feature>
<organism evidence="8 9">
    <name type="scientific">Acer negundo</name>
    <name type="common">Box elder</name>
    <dbReference type="NCBI Taxonomy" id="4023"/>
    <lineage>
        <taxon>Eukaryota</taxon>
        <taxon>Viridiplantae</taxon>
        <taxon>Streptophyta</taxon>
        <taxon>Embryophyta</taxon>
        <taxon>Tracheophyta</taxon>
        <taxon>Spermatophyta</taxon>
        <taxon>Magnoliopsida</taxon>
        <taxon>eudicotyledons</taxon>
        <taxon>Gunneridae</taxon>
        <taxon>Pentapetalae</taxon>
        <taxon>rosids</taxon>
        <taxon>malvids</taxon>
        <taxon>Sapindales</taxon>
        <taxon>Sapindaceae</taxon>
        <taxon>Hippocastanoideae</taxon>
        <taxon>Acereae</taxon>
        <taxon>Acer</taxon>
    </lineage>
</organism>
<dbReference type="Gene3D" id="3.30.40.10">
    <property type="entry name" value="Zinc/RING finger domain, C3HC4 (zinc finger)"/>
    <property type="match status" value="1"/>
</dbReference>
<dbReference type="PANTHER" id="PTHR15710:SF74">
    <property type="entry name" value="RING-TYPE E3 UBIQUITIN TRANSFERASE-RELATED"/>
    <property type="match status" value="1"/>
</dbReference>
<name>A0AAD5JAZ0_ACENE</name>
<dbReference type="PROSITE" id="PS50089">
    <property type="entry name" value="ZF_RING_2"/>
    <property type="match status" value="1"/>
</dbReference>
<dbReference type="PANTHER" id="PTHR15710">
    <property type="entry name" value="E3 UBIQUITIN-PROTEIN LIGASE PRAJA"/>
    <property type="match status" value="1"/>
</dbReference>
<dbReference type="EMBL" id="JAJSOW010000004">
    <property type="protein sequence ID" value="KAI9192187.1"/>
    <property type="molecule type" value="Genomic_DNA"/>
</dbReference>
<sequence>MSNINTISNYLMIEESFDLDEALTMNMPNNTMEANVPKDSGQQMTETRLLSSELPTVADVGVCMVCLEDFRSEFRGKQVPCGHLYHESCIATWLSFSNSCPLCRSQCIIDLQPSS</sequence>
<dbReference type="EC" id="2.3.2.27" evidence="2"/>
<keyword evidence="5" id="KW-0862">Zinc</keyword>
<evidence type="ECO:0000256" key="5">
    <source>
        <dbReference type="ARBA" id="ARBA00022833"/>
    </source>
</evidence>
<dbReference type="SUPFAM" id="SSF57850">
    <property type="entry name" value="RING/U-box"/>
    <property type="match status" value="1"/>
</dbReference>
<keyword evidence="9" id="KW-1185">Reference proteome</keyword>
<evidence type="ECO:0000256" key="2">
    <source>
        <dbReference type="ARBA" id="ARBA00012483"/>
    </source>
</evidence>
<evidence type="ECO:0000256" key="4">
    <source>
        <dbReference type="ARBA" id="ARBA00022771"/>
    </source>
</evidence>
<evidence type="ECO:0000313" key="8">
    <source>
        <dbReference type="EMBL" id="KAI9192187.1"/>
    </source>
</evidence>
<dbReference type="GO" id="GO:0008270">
    <property type="term" value="F:zinc ion binding"/>
    <property type="evidence" value="ECO:0007669"/>
    <property type="project" value="UniProtKB-KW"/>
</dbReference>
<dbReference type="SMART" id="SM00184">
    <property type="entry name" value="RING"/>
    <property type="match status" value="1"/>
</dbReference>
<comment type="catalytic activity">
    <reaction evidence="1">
        <text>S-ubiquitinyl-[E2 ubiquitin-conjugating enzyme]-L-cysteine + [acceptor protein]-L-lysine = [E2 ubiquitin-conjugating enzyme]-L-cysteine + N(6)-ubiquitinyl-[acceptor protein]-L-lysine.</text>
        <dbReference type="EC" id="2.3.2.27"/>
    </reaction>
</comment>
<evidence type="ECO:0000313" key="9">
    <source>
        <dbReference type="Proteomes" id="UP001064489"/>
    </source>
</evidence>
<dbReference type="InterPro" id="IPR013083">
    <property type="entry name" value="Znf_RING/FYVE/PHD"/>
</dbReference>
<evidence type="ECO:0000256" key="6">
    <source>
        <dbReference type="PROSITE-ProRule" id="PRU00175"/>
    </source>
</evidence>
<evidence type="ECO:0000259" key="7">
    <source>
        <dbReference type="PROSITE" id="PS50089"/>
    </source>
</evidence>